<accession>A0A9N9MMQ7</accession>
<organism evidence="2 3">
    <name type="scientific">Ceutorhynchus assimilis</name>
    <name type="common">cabbage seed weevil</name>
    <dbReference type="NCBI Taxonomy" id="467358"/>
    <lineage>
        <taxon>Eukaryota</taxon>
        <taxon>Metazoa</taxon>
        <taxon>Ecdysozoa</taxon>
        <taxon>Arthropoda</taxon>
        <taxon>Hexapoda</taxon>
        <taxon>Insecta</taxon>
        <taxon>Pterygota</taxon>
        <taxon>Neoptera</taxon>
        <taxon>Endopterygota</taxon>
        <taxon>Coleoptera</taxon>
        <taxon>Polyphaga</taxon>
        <taxon>Cucujiformia</taxon>
        <taxon>Curculionidae</taxon>
        <taxon>Ceutorhynchinae</taxon>
        <taxon>Ceutorhynchus</taxon>
    </lineage>
</organism>
<dbReference type="SUPFAM" id="SSF161270">
    <property type="entry name" value="PspA lactotransferrin-binding region"/>
    <property type="match status" value="1"/>
</dbReference>
<proteinExistence type="predicted"/>
<evidence type="ECO:0000313" key="2">
    <source>
        <dbReference type="EMBL" id="CAG9767849.1"/>
    </source>
</evidence>
<keyword evidence="1" id="KW-0175">Coiled coil</keyword>
<dbReference type="Proteomes" id="UP001152799">
    <property type="component" value="Chromosome 4"/>
</dbReference>
<keyword evidence="3" id="KW-1185">Reference proteome</keyword>
<evidence type="ECO:0000313" key="3">
    <source>
        <dbReference type="Proteomes" id="UP001152799"/>
    </source>
</evidence>
<dbReference type="Gene3D" id="1.20.5.170">
    <property type="match status" value="1"/>
</dbReference>
<protein>
    <submittedName>
        <fullName evidence="2">Uncharacterized protein</fullName>
    </submittedName>
</protein>
<feature type="coiled-coil region" evidence="1">
    <location>
        <begin position="86"/>
        <end position="130"/>
    </location>
</feature>
<dbReference type="EMBL" id="OU892280">
    <property type="protein sequence ID" value="CAG9767849.1"/>
    <property type="molecule type" value="Genomic_DNA"/>
</dbReference>
<sequence length="148" mass="16860">MHDDFNVHRKVREITRKGHKNNCKPLVNEAGEIIIDAGKKKEAWKTYLENLFHDLRKEQKPTVGEGPEILVDEDLYQIGTRNTEFTRHLTSRVNQLATEVDDLKQDVSGLTEAVHDLQNLDAHVEELNTAVNPINSNVAELDKTLSTH</sequence>
<name>A0A9N9MMQ7_9CUCU</name>
<evidence type="ECO:0000256" key="1">
    <source>
        <dbReference type="SAM" id="Coils"/>
    </source>
</evidence>
<gene>
    <name evidence="2" type="ORF">CEUTPL_LOCUS8403</name>
</gene>
<dbReference type="AlphaFoldDB" id="A0A9N9MMQ7"/>
<reference evidence="2" key="1">
    <citation type="submission" date="2022-01" db="EMBL/GenBank/DDBJ databases">
        <authorList>
            <person name="King R."/>
        </authorList>
    </citation>
    <scope>NUCLEOTIDE SEQUENCE</scope>
</reference>
<dbReference type="OrthoDB" id="6782876at2759"/>